<gene>
    <name evidence="2" type="ORF">DAPPUDRAFT_233090</name>
</gene>
<evidence type="ECO:0000256" key="1">
    <source>
        <dbReference type="SAM" id="MobiDB-lite"/>
    </source>
</evidence>
<dbReference type="InParanoid" id="E9FT60"/>
<accession>E9FT60</accession>
<name>E9FT60_DAPPU</name>
<evidence type="ECO:0000313" key="3">
    <source>
        <dbReference type="Proteomes" id="UP000000305"/>
    </source>
</evidence>
<reference evidence="2 3" key="1">
    <citation type="journal article" date="2011" name="Science">
        <title>The ecoresponsive genome of Daphnia pulex.</title>
        <authorList>
            <person name="Colbourne J.K."/>
            <person name="Pfrender M.E."/>
            <person name="Gilbert D."/>
            <person name="Thomas W.K."/>
            <person name="Tucker A."/>
            <person name="Oakley T.H."/>
            <person name="Tokishita S."/>
            <person name="Aerts A."/>
            <person name="Arnold G.J."/>
            <person name="Basu M.K."/>
            <person name="Bauer D.J."/>
            <person name="Caceres C.E."/>
            <person name="Carmel L."/>
            <person name="Casola C."/>
            <person name="Choi J.H."/>
            <person name="Detter J.C."/>
            <person name="Dong Q."/>
            <person name="Dusheyko S."/>
            <person name="Eads B.D."/>
            <person name="Frohlich T."/>
            <person name="Geiler-Samerotte K.A."/>
            <person name="Gerlach D."/>
            <person name="Hatcher P."/>
            <person name="Jogdeo S."/>
            <person name="Krijgsveld J."/>
            <person name="Kriventseva E.V."/>
            <person name="Kultz D."/>
            <person name="Laforsch C."/>
            <person name="Lindquist E."/>
            <person name="Lopez J."/>
            <person name="Manak J.R."/>
            <person name="Muller J."/>
            <person name="Pangilinan J."/>
            <person name="Patwardhan R.P."/>
            <person name="Pitluck S."/>
            <person name="Pritham E.J."/>
            <person name="Rechtsteiner A."/>
            <person name="Rho M."/>
            <person name="Rogozin I.B."/>
            <person name="Sakarya O."/>
            <person name="Salamov A."/>
            <person name="Schaack S."/>
            <person name="Shapiro H."/>
            <person name="Shiga Y."/>
            <person name="Skalitzky C."/>
            <person name="Smith Z."/>
            <person name="Souvorov A."/>
            <person name="Sung W."/>
            <person name="Tang Z."/>
            <person name="Tsuchiya D."/>
            <person name="Tu H."/>
            <person name="Vos H."/>
            <person name="Wang M."/>
            <person name="Wolf Y.I."/>
            <person name="Yamagata H."/>
            <person name="Yamada T."/>
            <person name="Ye Y."/>
            <person name="Shaw J.R."/>
            <person name="Andrews J."/>
            <person name="Crease T.J."/>
            <person name="Tang H."/>
            <person name="Lucas S.M."/>
            <person name="Robertson H.M."/>
            <person name="Bork P."/>
            <person name="Koonin E.V."/>
            <person name="Zdobnov E.M."/>
            <person name="Grigoriev I.V."/>
            <person name="Lynch M."/>
            <person name="Boore J.L."/>
        </authorList>
    </citation>
    <scope>NUCLEOTIDE SEQUENCE [LARGE SCALE GENOMIC DNA]</scope>
</reference>
<dbReference type="Proteomes" id="UP000000305">
    <property type="component" value="Unassembled WGS sequence"/>
</dbReference>
<dbReference type="AlphaFoldDB" id="E9FT60"/>
<sequence>MTTTLLASRFIETTDVGRVLPLKSPVSSCTRDLPPPTDTFLSSSSSSSSSFEMECGKLPARESRTVGKSAKVLQRGVGGVDGEEDEEEAEFTGPLFDDWGNFHSFAAAGAIESTAIDPPLGLSAYPNNPTYPHGIKERRLLQQPCITEWKGTRLLISKRWEKQLME</sequence>
<organism evidence="2 3">
    <name type="scientific">Daphnia pulex</name>
    <name type="common">Water flea</name>
    <dbReference type="NCBI Taxonomy" id="6669"/>
    <lineage>
        <taxon>Eukaryota</taxon>
        <taxon>Metazoa</taxon>
        <taxon>Ecdysozoa</taxon>
        <taxon>Arthropoda</taxon>
        <taxon>Crustacea</taxon>
        <taxon>Branchiopoda</taxon>
        <taxon>Diplostraca</taxon>
        <taxon>Cladocera</taxon>
        <taxon>Anomopoda</taxon>
        <taxon>Daphniidae</taxon>
        <taxon>Daphnia</taxon>
    </lineage>
</organism>
<dbReference type="EMBL" id="GL732524">
    <property type="protein sequence ID" value="EFX89704.1"/>
    <property type="molecule type" value="Genomic_DNA"/>
</dbReference>
<dbReference type="KEGG" id="dpx:DAPPUDRAFT_233090"/>
<proteinExistence type="predicted"/>
<feature type="region of interest" description="Disordered" evidence="1">
    <location>
        <begin position="26"/>
        <end position="58"/>
    </location>
</feature>
<keyword evidence="3" id="KW-1185">Reference proteome</keyword>
<protein>
    <submittedName>
        <fullName evidence="2">Uncharacterized protein</fullName>
    </submittedName>
</protein>
<evidence type="ECO:0000313" key="2">
    <source>
        <dbReference type="EMBL" id="EFX89704.1"/>
    </source>
</evidence>
<dbReference type="HOGENOM" id="CLU_1604392_0_0_1"/>